<evidence type="ECO:0008006" key="9">
    <source>
        <dbReference type="Google" id="ProtNLM"/>
    </source>
</evidence>
<dbReference type="PRINTS" id="PR00742">
    <property type="entry name" value="GLHYDRLASE35"/>
</dbReference>
<gene>
    <name evidence="7" type="ORF">NQ314_003897</name>
</gene>
<keyword evidence="2" id="KW-0378">Hydrolase</keyword>
<dbReference type="InterPro" id="IPR008979">
    <property type="entry name" value="Galactose-bd-like_sf"/>
</dbReference>
<dbReference type="GO" id="GO:0004553">
    <property type="term" value="F:hydrolase activity, hydrolyzing O-glycosyl compounds"/>
    <property type="evidence" value="ECO:0007669"/>
    <property type="project" value="InterPro"/>
</dbReference>
<dbReference type="InterPro" id="IPR048913">
    <property type="entry name" value="BetaGal_gal-bd"/>
</dbReference>
<dbReference type="PANTHER" id="PTHR23421">
    <property type="entry name" value="BETA-GALACTOSIDASE RELATED"/>
    <property type="match status" value="1"/>
</dbReference>
<dbReference type="Pfam" id="PF21317">
    <property type="entry name" value="BetaGal_ABD_1"/>
    <property type="match status" value="1"/>
</dbReference>
<evidence type="ECO:0000256" key="3">
    <source>
        <dbReference type="ARBA" id="ARBA00023295"/>
    </source>
</evidence>
<dbReference type="Gene3D" id="3.20.20.80">
    <property type="entry name" value="Glycosidases"/>
    <property type="match status" value="1"/>
</dbReference>
<evidence type="ECO:0000313" key="8">
    <source>
        <dbReference type="Proteomes" id="UP001162156"/>
    </source>
</evidence>
<dbReference type="Pfam" id="PF21467">
    <property type="entry name" value="BetaGal_gal-bd"/>
    <property type="match status" value="1"/>
</dbReference>
<evidence type="ECO:0000259" key="6">
    <source>
        <dbReference type="Pfam" id="PF21467"/>
    </source>
</evidence>
<comment type="similarity">
    <text evidence="1">Belongs to the glycosyl hydrolase 35 family.</text>
</comment>
<dbReference type="InterPro" id="IPR001944">
    <property type="entry name" value="Glycoside_Hdrlase_35"/>
</dbReference>
<evidence type="ECO:0000259" key="5">
    <source>
        <dbReference type="Pfam" id="PF21317"/>
    </source>
</evidence>
<sequence>MTWLDKSLPTSYEYYTNGGITEGLSDNQDYFMLNGKNITIYSGSFHYFRVPRAYWRDRLRKMRAAGLNTVETYIPWNLHEPQPGLYDFGTGETDMQDFLHLEEFLKTAQEEDLFALVRPGPYICAEWEFGGLPSWILRKTTKGLCQGFYRLLTLTQTQKLQLDRIKKLQPQKPIMVMEYWSGDYTEKWDIVRELIAKHSKIQTKTPDPPAVKNRISYTPIKVEKQLLLSEVIDGFQNKITSNYIISMEKLSINGNSGQSYGYIVYRKTNLDIPANATLIIEDYIRDVVLVLLNGVLLNKPLKTSDDLNGFGYWRLKNSAIILSDTEVKNVTLDLVVENMGRVNLGDLSQFYQWKGLRNQVYLNYEPLTNWEIVPLEFKTAWNKALIGWHDIKNKISTPALYKVSFVITSTPQDTYINMKHWSQGIVIVNGFVLGRHILLGPQLSLYIPGSLLVKGNNDIIIFEHFNAADMVEFSSEPMWKNQLIQTSQGCNIKFNSIIGGIILCLIMCKIY</sequence>
<accession>A0AAV8ZN24</accession>
<dbReference type="AlphaFoldDB" id="A0AAV8ZN24"/>
<dbReference type="Pfam" id="PF01301">
    <property type="entry name" value="Glyco_hydro_35"/>
    <property type="match status" value="1"/>
</dbReference>
<name>A0AAV8ZN24_9CUCU</name>
<organism evidence="7 8">
    <name type="scientific">Rhamnusium bicolor</name>
    <dbReference type="NCBI Taxonomy" id="1586634"/>
    <lineage>
        <taxon>Eukaryota</taxon>
        <taxon>Metazoa</taxon>
        <taxon>Ecdysozoa</taxon>
        <taxon>Arthropoda</taxon>
        <taxon>Hexapoda</taxon>
        <taxon>Insecta</taxon>
        <taxon>Pterygota</taxon>
        <taxon>Neoptera</taxon>
        <taxon>Endopterygota</taxon>
        <taxon>Coleoptera</taxon>
        <taxon>Polyphaga</taxon>
        <taxon>Cucujiformia</taxon>
        <taxon>Chrysomeloidea</taxon>
        <taxon>Cerambycidae</taxon>
        <taxon>Lepturinae</taxon>
        <taxon>Rhagiini</taxon>
        <taxon>Rhamnusium</taxon>
    </lineage>
</organism>
<evidence type="ECO:0000256" key="1">
    <source>
        <dbReference type="ARBA" id="ARBA00009809"/>
    </source>
</evidence>
<comment type="caution">
    <text evidence="7">The sequence shown here is derived from an EMBL/GenBank/DDBJ whole genome shotgun (WGS) entry which is preliminary data.</text>
</comment>
<dbReference type="SUPFAM" id="SSF49785">
    <property type="entry name" value="Galactose-binding domain-like"/>
    <property type="match status" value="1"/>
</dbReference>
<dbReference type="Proteomes" id="UP001162156">
    <property type="component" value="Unassembled WGS sequence"/>
</dbReference>
<protein>
    <recommendedName>
        <fullName evidence="9">Beta-galactosidase</fullName>
    </recommendedName>
</protein>
<evidence type="ECO:0000256" key="2">
    <source>
        <dbReference type="ARBA" id="ARBA00022801"/>
    </source>
</evidence>
<feature type="domain" description="Beta-galactosidase 1-like first all-beta" evidence="5">
    <location>
        <begin position="257"/>
        <end position="376"/>
    </location>
</feature>
<dbReference type="GO" id="GO:0005975">
    <property type="term" value="P:carbohydrate metabolic process"/>
    <property type="evidence" value="ECO:0007669"/>
    <property type="project" value="InterPro"/>
</dbReference>
<keyword evidence="8" id="KW-1185">Reference proteome</keyword>
<feature type="domain" description="Beta-galactosidase galactose-binding" evidence="6">
    <location>
        <begin position="398"/>
        <end position="457"/>
    </location>
</feature>
<evidence type="ECO:0000313" key="7">
    <source>
        <dbReference type="EMBL" id="KAJ8965799.1"/>
    </source>
</evidence>
<dbReference type="InterPro" id="IPR031330">
    <property type="entry name" value="Gly_Hdrlase_35_cat"/>
</dbReference>
<dbReference type="SUPFAM" id="SSF51445">
    <property type="entry name" value="(Trans)glycosidases"/>
    <property type="match status" value="1"/>
</dbReference>
<dbReference type="Gene3D" id="2.60.120.260">
    <property type="entry name" value="Galactose-binding domain-like"/>
    <property type="match status" value="2"/>
</dbReference>
<dbReference type="FunFam" id="2.60.120.260:FF:000049">
    <property type="entry name" value="Beta-galactosidase"/>
    <property type="match status" value="1"/>
</dbReference>
<proteinExistence type="inferred from homology"/>
<dbReference type="InterPro" id="IPR017853">
    <property type="entry name" value="GH"/>
</dbReference>
<keyword evidence="3" id="KW-0326">Glycosidase</keyword>
<evidence type="ECO:0000259" key="4">
    <source>
        <dbReference type="Pfam" id="PF01301"/>
    </source>
</evidence>
<feature type="domain" description="Glycoside hydrolase 35 catalytic" evidence="4">
    <location>
        <begin position="31"/>
        <end position="140"/>
    </location>
</feature>
<dbReference type="InterPro" id="IPR048912">
    <property type="entry name" value="BetaGal1-like_ABD1"/>
</dbReference>
<reference evidence="7" key="1">
    <citation type="journal article" date="2023" name="Insect Mol. Biol.">
        <title>Genome sequencing provides insights into the evolution of gene families encoding plant cell wall-degrading enzymes in longhorned beetles.</title>
        <authorList>
            <person name="Shin N.R."/>
            <person name="Okamura Y."/>
            <person name="Kirsch R."/>
            <person name="Pauchet Y."/>
        </authorList>
    </citation>
    <scope>NUCLEOTIDE SEQUENCE</scope>
    <source>
        <strain evidence="7">RBIC_L_NR</strain>
    </source>
</reference>
<dbReference type="EMBL" id="JANEYF010001157">
    <property type="protein sequence ID" value="KAJ8965799.1"/>
    <property type="molecule type" value="Genomic_DNA"/>
</dbReference>